<reference evidence="3" key="2">
    <citation type="submission" date="2025-09" db="UniProtKB">
        <authorList>
            <consortium name="Ensembl"/>
        </authorList>
    </citation>
    <scope>IDENTIFICATION</scope>
</reference>
<dbReference type="Gene3D" id="2.60.40.1900">
    <property type="entry name" value="Beta-microseminoprotein (PSP94) domain"/>
    <property type="match status" value="1"/>
</dbReference>
<dbReference type="Ensembl" id="ENSPMGT00000024009.1">
    <property type="protein sequence ID" value="ENSPMGP00000022541.1"/>
    <property type="gene ID" value="ENSPMGG00000018242.1"/>
</dbReference>
<keyword evidence="2" id="KW-0472">Membrane</keyword>
<proteinExistence type="predicted"/>
<name>A0A3B4B1T8_9GOBI</name>
<keyword evidence="2" id="KW-0812">Transmembrane</keyword>
<organism evidence="3 4">
    <name type="scientific">Periophthalmus magnuspinnatus</name>
    <dbReference type="NCBI Taxonomy" id="409849"/>
    <lineage>
        <taxon>Eukaryota</taxon>
        <taxon>Metazoa</taxon>
        <taxon>Chordata</taxon>
        <taxon>Craniata</taxon>
        <taxon>Vertebrata</taxon>
        <taxon>Euteleostomi</taxon>
        <taxon>Actinopterygii</taxon>
        <taxon>Neopterygii</taxon>
        <taxon>Teleostei</taxon>
        <taxon>Neoteleostei</taxon>
        <taxon>Acanthomorphata</taxon>
        <taxon>Gobiaria</taxon>
        <taxon>Gobiiformes</taxon>
        <taxon>Gobioidei</taxon>
        <taxon>Gobiidae</taxon>
        <taxon>Oxudercinae</taxon>
        <taxon>Periophthalmus</taxon>
    </lineage>
</organism>
<dbReference type="Proteomes" id="UP000261520">
    <property type="component" value="Unplaced"/>
</dbReference>
<feature type="region of interest" description="Disordered" evidence="1">
    <location>
        <begin position="98"/>
        <end position="117"/>
    </location>
</feature>
<evidence type="ECO:0000256" key="2">
    <source>
        <dbReference type="SAM" id="Phobius"/>
    </source>
</evidence>
<keyword evidence="4" id="KW-1185">Reference proteome</keyword>
<evidence type="ECO:0000313" key="4">
    <source>
        <dbReference type="Proteomes" id="UP000261520"/>
    </source>
</evidence>
<sequence length="117" mass="13545">MQCCRLSYLHFKPVIACYCLLCIVISCYFLLFPLCALCRFEGRQYALGESWMEDTCVQCTFHKEALLDFPAWCEVRVDPVTCKVSVVQTADPRLLCFPEDQQDPSHESLPLQQQLKE</sequence>
<reference evidence="3" key="1">
    <citation type="submission" date="2025-08" db="UniProtKB">
        <authorList>
            <consortium name="Ensembl"/>
        </authorList>
    </citation>
    <scope>IDENTIFICATION</scope>
</reference>
<dbReference type="STRING" id="409849.ENSPMGP00000022541"/>
<accession>A0A3B4B1T8</accession>
<evidence type="ECO:0000313" key="3">
    <source>
        <dbReference type="Ensembl" id="ENSPMGP00000022541.1"/>
    </source>
</evidence>
<feature type="transmembrane region" description="Helical" evidence="2">
    <location>
        <begin position="15"/>
        <end position="37"/>
    </location>
</feature>
<keyword evidence="2" id="KW-1133">Transmembrane helix</keyword>
<dbReference type="AlphaFoldDB" id="A0A3B4B1T8"/>
<evidence type="ECO:0000256" key="1">
    <source>
        <dbReference type="SAM" id="MobiDB-lite"/>
    </source>
</evidence>
<dbReference type="PROSITE" id="PS51257">
    <property type="entry name" value="PROKAR_LIPOPROTEIN"/>
    <property type="match status" value="1"/>
</dbReference>
<protein>
    <submittedName>
        <fullName evidence="3">Uncharacterized protein</fullName>
    </submittedName>
</protein>